<keyword evidence="2" id="KW-1185">Reference proteome</keyword>
<reference evidence="1" key="1">
    <citation type="journal article" date="2023" name="Science">
        <title>Elucidation of the pathway for biosynthesis of saponin adjuvants from the soapbark tree.</title>
        <authorList>
            <person name="Reed J."/>
            <person name="Orme A."/>
            <person name="El-Demerdash A."/>
            <person name="Owen C."/>
            <person name="Martin L.B.B."/>
            <person name="Misra R.C."/>
            <person name="Kikuchi S."/>
            <person name="Rejzek M."/>
            <person name="Martin A.C."/>
            <person name="Harkess A."/>
            <person name="Leebens-Mack J."/>
            <person name="Louveau T."/>
            <person name="Stephenson M.J."/>
            <person name="Osbourn A."/>
        </authorList>
    </citation>
    <scope>NUCLEOTIDE SEQUENCE</scope>
    <source>
        <strain evidence="1">S10</strain>
    </source>
</reference>
<dbReference type="PANTHER" id="PTHR31111:SF136">
    <property type="entry name" value="F-BOX ASSOCIATED DOMAIN-CONTAINING PROTEIN"/>
    <property type="match status" value="1"/>
</dbReference>
<accession>A0AAD7Q358</accession>
<dbReference type="KEGG" id="qsa:O6P43_004126"/>
<dbReference type="EMBL" id="JARAOO010000003">
    <property type="protein sequence ID" value="KAJ7973977.1"/>
    <property type="molecule type" value="Genomic_DNA"/>
</dbReference>
<sequence length="382" mass="44569">MLKRKRTIEMQIVPFSPRKSSRNNILYLSEEIIFDILSRAPAEFVQNYARYVCMSWSTIPRNPDFVRAHLLHAKSGLYLQPGDEPFYAELFEMKEMDSKIVDTWWDLPGKILDSYDGILLFCKKDGPASILCLANPVTRRGMKLPPIPEPCHHFDIIAKLARINDGKFRVIFPDQGQLFWHEWYILTVDSQMSWRKISSPYLESTDKDPLKSICIEGISYWGNIFGYDDPHFLAIDLNDETSCLLQLPCEVIDNRGLVLTWEFAKMGKHLCCIYWWHSAFNPRKIVQRERPGEIKIWKLMDLHQNVWVMTYNTDLFHASIIRNELSSYMTYWDDQKSLIFEVRRGGNNEAVVFNTTTGKTTLIGIVNLRIRYGIHTNSLVSL</sequence>
<organism evidence="1 2">
    <name type="scientific">Quillaja saponaria</name>
    <name type="common">Soap bark tree</name>
    <dbReference type="NCBI Taxonomy" id="32244"/>
    <lineage>
        <taxon>Eukaryota</taxon>
        <taxon>Viridiplantae</taxon>
        <taxon>Streptophyta</taxon>
        <taxon>Embryophyta</taxon>
        <taxon>Tracheophyta</taxon>
        <taxon>Spermatophyta</taxon>
        <taxon>Magnoliopsida</taxon>
        <taxon>eudicotyledons</taxon>
        <taxon>Gunneridae</taxon>
        <taxon>Pentapetalae</taxon>
        <taxon>rosids</taxon>
        <taxon>fabids</taxon>
        <taxon>Fabales</taxon>
        <taxon>Quillajaceae</taxon>
        <taxon>Quillaja</taxon>
    </lineage>
</organism>
<name>A0AAD7Q358_QUISA</name>
<dbReference type="AlphaFoldDB" id="A0AAD7Q358"/>
<gene>
    <name evidence="1" type="ORF">O6P43_004126</name>
</gene>
<protein>
    <submittedName>
        <fullName evidence="1">F-box-like domain-containing protein</fullName>
    </submittedName>
</protein>
<dbReference type="Proteomes" id="UP001163823">
    <property type="component" value="Chromosome 3"/>
</dbReference>
<proteinExistence type="predicted"/>
<dbReference type="PANTHER" id="PTHR31111">
    <property type="entry name" value="BNAA05G37150D PROTEIN-RELATED"/>
    <property type="match status" value="1"/>
</dbReference>
<evidence type="ECO:0000313" key="2">
    <source>
        <dbReference type="Proteomes" id="UP001163823"/>
    </source>
</evidence>
<comment type="caution">
    <text evidence="1">The sequence shown here is derived from an EMBL/GenBank/DDBJ whole genome shotgun (WGS) entry which is preliminary data.</text>
</comment>
<evidence type="ECO:0000313" key="1">
    <source>
        <dbReference type="EMBL" id="KAJ7973977.1"/>
    </source>
</evidence>